<dbReference type="RefSeq" id="WP_166281984.1">
    <property type="nucleotide sequence ID" value="NZ_JAANNP010000006.1"/>
</dbReference>
<dbReference type="Proteomes" id="UP000800981">
    <property type="component" value="Unassembled WGS sequence"/>
</dbReference>
<keyword evidence="2" id="KW-1185">Reference proteome</keyword>
<proteinExistence type="predicted"/>
<evidence type="ECO:0000313" key="1">
    <source>
        <dbReference type="EMBL" id="NHC14454.1"/>
    </source>
</evidence>
<evidence type="ECO:0000313" key="2">
    <source>
        <dbReference type="Proteomes" id="UP000800981"/>
    </source>
</evidence>
<sequence length="118" mass="12261">MIGDEDGTPRDELEREVRRVADRLRTLAVGRLGEPAPPWPSRAAAARAAAQALADAAAQLEGEPRRELPGLADTASGDLVAVCGSDLLSVLDERAGQGDGEPAVDAALGALRDVRRAL</sequence>
<dbReference type="EMBL" id="JAANNP010000006">
    <property type="protein sequence ID" value="NHC14454.1"/>
    <property type="molecule type" value="Genomic_DNA"/>
</dbReference>
<reference evidence="1 2" key="1">
    <citation type="submission" date="2020-03" db="EMBL/GenBank/DDBJ databases">
        <title>Two novel Motilibacter sp.</title>
        <authorList>
            <person name="Liu S."/>
        </authorList>
    </citation>
    <scope>NUCLEOTIDE SEQUENCE [LARGE SCALE GENOMIC DNA]</scope>
    <source>
        <strain evidence="1 2">E257</strain>
    </source>
</reference>
<organism evidence="1 2">
    <name type="scientific">Motilibacter deserti</name>
    <dbReference type="NCBI Taxonomy" id="2714956"/>
    <lineage>
        <taxon>Bacteria</taxon>
        <taxon>Bacillati</taxon>
        <taxon>Actinomycetota</taxon>
        <taxon>Actinomycetes</taxon>
        <taxon>Motilibacterales</taxon>
        <taxon>Motilibacteraceae</taxon>
        <taxon>Motilibacter</taxon>
    </lineage>
</organism>
<gene>
    <name evidence="1" type="ORF">G9H71_11760</name>
</gene>
<name>A0ABX0GXF8_9ACTN</name>
<protein>
    <submittedName>
        <fullName evidence="1">Uncharacterized protein</fullName>
    </submittedName>
</protein>
<accession>A0ABX0GXF8</accession>
<comment type="caution">
    <text evidence="1">The sequence shown here is derived from an EMBL/GenBank/DDBJ whole genome shotgun (WGS) entry which is preliminary data.</text>
</comment>